<dbReference type="InterPro" id="IPR000719">
    <property type="entry name" value="Prot_kinase_dom"/>
</dbReference>
<organism evidence="7 8">
    <name type="scientific">Enhydrobacter aerosaccus</name>
    <dbReference type="NCBI Taxonomy" id="225324"/>
    <lineage>
        <taxon>Bacteria</taxon>
        <taxon>Pseudomonadati</taxon>
        <taxon>Pseudomonadota</taxon>
        <taxon>Alphaproteobacteria</taxon>
        <taxon>Hyphomicrobiales</taxon>
        <taxon>Enhydrobacter</taxon>
    </lineage>
</organism>
<dbReference type="RefSeq" id="WP_170920766.1">
    <property type="nucleotide sequence ID" value="NZ_FUWJ01000001.1"/>
</dbReference>
<keyword evidence="4 5" id="KW-0067">ATP-binding</keyword>
<dbReference type="Gene3D" id="3.30.200.20">
    <property type="entry name" value="Phosphorylase Kinase, domain 1"/>
    <property type="match status" value="1"/>
</dbReference>
<evidence type="ECO:0000259" key="6">
    <source>
        <dbReference type="PROSITE" id="PS50011"/>
    </source>
</evidence>
<dbReference type="InterPro" id="IPR008271">
    <property type="entry name" value="Ser/Thr_kinase_AS"/>
</dbReference>
<evidence type="ECO:0000256" key="3">
    <source>
        <dbReference type="ARBA" id="ARBA00022777"/>
    </source>
</evidence>
<dbReference type="PANTHER" id="PTHR43289:SF34">
    <property type="entry name" value="SERINE_THREONINE-PROTEIN KINASE YBDM-RELATED"/>
    <property type="match status" value="1"/>
</dbReference>
<dbReference type="InterPro" id="IPR036365">
    <property type="entry name" value="PGBD-like_sf"/>
</dbReference>
<feature type="domain" description="Protein kinase" evidence="6">
    <location>
        <begin position="29"/>
        <end position="305"/>
    </location>
</feature>
<dbReference type="Gene3D" id="1.10.101.10">
    <property type="entry name" value="PGBD-like superfamily/PGBD"/>
    <property type="match status" value="1"/>
</dbReference>
<gene>
    <name evidence="7" type="ORF">SAMN02745126_00684</name>
</gene>
<dbReference type="Gene3D" id="1.10.510.10">
    <property type="entry name" value="Transferase(Phosphotransferase) domain 1"/>
    <property type="match status" value="1"/>
</dbReference>
<dbReference type="Pfam" id="PF01471">
    <property type="entry name" value="PG_binding_1"/>
    <property type="match status" value="1"/>
</dbReference>
<dbReference type="STRING" id="225324.SAMN02745126_00684"/>
<dbReference type="CDD" id="cd14014">
    <property type="entry name" value="STKc_PknB_like"/>
    <property type="match status" value="1"/>
</dbReference>
<dbReference type="Pfam" id="PF00069">
    <property type="entry name" value="Pkinase"/>
    <property type="match status" value="1"/>
</dbReference>
<dbReference type="PROSITE" id="PS00107">
    <property type="entry name" value="PROTEIN_KINASE_ATP"/>
    <property type="match status" value="1"/>
</dbReference>
<dbReference type="PANTHER" id="PTHR43289">
    <property type="entry name" value="MITOGEN-ACTIVATED PROTEIN KINASE KINASE KINASE 20-RELATED"/>
    <property type="match status" value="1"/>
</dbReference>
<dbReference type="AlphaFoldDB" id="A0A1T4K3J7"/>
<dbReference type="SMART" id="SM00220">
    <property type="entry name" value="S_TKc"/>
    <property type="match status" value="1"/>
</dbReference>
<dbReference type="PROSITE" id="PS00108">
    <property type="entry name" value="PROTEIN_KINASE_ST"/>
    <property type="match status" value="1"/>
</dbReference>
<dbReference type="InterPro" id="IPR017441">
    <property type="entry name" value="Protein_kinase_ATP_BS"/>
</dbReference>
<evidence type="ECO:0000256" key="4">
    <source>
        <dbReference type="ARBA" id="ARBA00022840"/>
    </source>
</evidence>
<dbReference type="PROSITE" id="PS50011">
    <property type="entry name" value="PROTEIN_KINASE_DOM"/>
    <property type="match status" value="1"/>
</dbReference>
<dbReference type="EMBL" id="FUWJ01000001">
    <property type="protein sequence ID" value="SJZ37006.1"/>
    <property type="molecule type" value="Genomic_DNA"/>
</dbReference>
<sequence length="635" mass="67872">MPNVDAQSGVAASGELRGTLPPGTRLRSYEVLSVLGQGTFGITYRAHDTALERRVAIKEYLPVTLAVREKDGMVVPRSARLADEFIWGRDRFLEEARTLARLGQAPAVVRVHDFLEANGTAYMVMSLAEGETLSQRLQRGDRLDPETAGRVLDRLLDGLEQVHTAGYLHRDIKPANVVLDTRGDPTLIDFGAARMAMADRTAALTAIFTPGYAAPEQFTASRQGPSTDIYGLAATVYSAIIGKAPPNAVERLQDDTYEPLGRLLPPGFSLSLLRGIDAGLAVRTVDRPQSVAEWRSLLRQRHFGVADNEVTTLLTSEPIGYPGRTRTAVHEPQNVSLRLGYRQRVTRMALAAVIVLLAFGAYFNRSLLPTASLRTATVSEPAPTPAPRTSDAAMDARAAEAVEAKLKLTMADRRRLQVALTALGFDTYGNDGTFGQRSREMIANWQRARNRPPTGFLDDAQRQTLLTEAASAVGRYDATVKRSAEENRDLPGTSQAVAAVAMPSPALPAGALAPSPPPPAAATSAAAFDGTYEGSFVIYSNNSAATIVARTNIKLTNGHGSAPLTFGGSIGSGGGTISLDVSADGKVTGNGDTIGPNGVHDKFVVTGRLQDQHLALELTGLGKAPFRLTLRRMSQ</sequence>
<evidence type="ECO:0000256" key="5">
    <source>
        <dbReference type="PROSITE-ProRule" id="PRU10141"/>
    </source>
</evidence>
<dbReference type="Proteomes" id="UP000190092">
    <property type="component" value="Unassembled WGS sequence"/>
</dbReference>
<dbReference type="InterPro" id="IPR036366">
    <property type="entry name" value="PGBDSf"/>
</dbReference>
<evidence type="ECO:0000256" key="2">
    <source>
        <dbReference type="ARBA" id="ARBA00022741"/>
    </source>
</evidence>
<dbReference type="InterPro" id="IPR011009">
    <property type="entry name" value="Kinase-like_dom_sf"/>
</dbReference>
<evidence type="ECO:0000313" key="8">
    <source>
        <dbReference type="Proteomes" id="UP000190092"/>
    </source>
</evidence>
<evidence type="ECO:0000256" key="1">
    <source>
        <dbReference type="ARBA" id="ARBA00022679"/>
    </source>
</evidence>
<protein>
    <submittedName>
        <fullName evidence="7">Putative peptidoglycan binding domain-containing protein</fullName>
    </submittedName>
</protein>
<proteinExistence type="predicted"/>
<dbReference type="GO" id="GO:0005524">
    <property type="term" value="F:ATP binding"/>
    <property type="evidence" value="ECO:0007669"/>
    <property type="project" value="UniProtKB-UniRule"/>
</dbReference>
<name>A0A1T4K3J7_9HYPH</name>
<evidence type="ECO:0000313" key="7">
    <source>
        <dbReference type="EMBL" id="SJZ37006.1"/>
    </source>
</evidence>
<keyword evidence="8" id="KW-1185">Reference proteome</keyword>
<dbReference type="InterPro" id="IPR002477">
    <property type="entry name" value="Peptidoglycan-bd-like"/>
</dbReference>
<feature type="binding site" evidence="5">
    <location>
        <position position="58"/>
    </location>
    <ligand>
        <name>ATP</name>
        <dbReference type="ChEBI" id="CHEBI:30616"/>
    </ligand>
</feature>
<dbReference type="SUPFAM" id="SSF56112">
    <property type="entry name" value="Protein kinase-like (PK-like)"/>
    <property type="match status" value="1"/>
</dbReference>
<keyword evidence="3" id="KW-0418">Kinase</keyword>
<accession>A0A1T4K3J7</accession>
<dbReference type="GO" id="GO:0004674">
    <property type="term" value="F:protein serine/threonine kinase activity"/>
    <property type="evidence" value="ECO:0007669"/>
    <property type="project" value="TreeGrafter"/>
</dbReference>
<reference evidence="8" key="1">
    <citation type="submission" date="2017-02" db="EMBL/GenBank/DDBJ databases">
        <authorList>
            <person name="Varghese N."/>
            <person name="Submissions S."/>
        </authorList>
    </citation>
    <scope>NUCLEOTIDE SEQUENCE [LARGE SCALE GENOMIC DNA]</scope>
    <source>
        <strain evidence="8">ATCC 27094</strain>
    </source>
</reference>
<keyword evidence="1" id="KW-0808">Transferase</keyword>
<dbReference type="SUPFAM" id="SSF47090">
    <property type="entry name" value="PGBD-like"/>
    <property type="match status" value="1"/>
</dbReference>
<keyword evidence="2 5" id="KW-0547">Nucleotide-binding</keyword>